<dbReference type="SUPFAM" id="SSF53448">
    <property type="entry name" value="Nucleotide-diphospho-sugar transferases"/>
    <property type="match status" value="1"/>
</dbReference>
<name>A0A897NVT2_9EURY</name>
<dbReference type="Pfam" id="PF00535">
    <property type="entry name" value="Glycos_transf_2"/>
    <property type="match status" value="1"/>
</dbReference>
<reference evidence="3 4" key="1">
    <citation type="submission" date="2020-11" db="EMBL/GenBank/DDBJ databases">
        <title>Carbohydrate-dependent, anaerobic sulfur respiration: A novel catabolism in halophilic archaea.</title>
        <authorList>
            <person name="Sorokin D.Y."/>
            <person name="Messina E."/>
            <person name="Smedile F."/>
            <person name="La Cono V."/>
            <person name="Hallsworth J.E."/>
            <person name="Yakimov M.M."/>
        </authorList>
    </citation>
    <scope>NUCLEOTIDE SEQUENCE [LARGE SCALE GENOMIC DNA]</scope>
    <source>
        <strain evidence="3 4">HSR-Est</strain>
    </source>
</reference>
<dbReference type="InterPro" id="IPR029044">
    <property type="entry name" value="Nucleotide-diphossugar_trans"/>
</dbReference>
<organism evidence="3 4">
    <name type="scientific">Halapricum desulfuricans</name>
    <dbReference type="NCBI Taxonomy" id="2841257"/>
    <lineage>
        <taxon>Archaea</taxon>
        <taxon>Methanobacteriati</taxon>
        <taxon>Methanobacteriota</taxon>
        <taxon>Stenosarchaea group</taxon>
        <taxon>Halobacteria</taxon>
        <taxon>Halobacteriales</taxon>
        <taxon>Haloarculaceae</taxon>
        <taxon>Halapricum</taxon>
    </lineage>
</organism>
<keyword evidence="3" id="KW-0808">Transferase</keyword>
<gene>
    <name evidence="3" type="ORF">HSEST_1331</name>
</gene>
<accession>A0A897NVT2</accession>
<proteinExistence type="predicted"/>
<evidence type="ECO:0000313" key="3">
    <source>
        <dbReference type="EMBL" id="QSG14863.1"/>
    </source>
</evidence>
<dbReference type="GO" id="GO:0016740">
    <property type="term" value="F:transferase activity"/>
    <property type="evidence" value="ECO:0007669"/>
    <property type="project" value="UniProtKB-KW"/>
</dbReference>
<dbReference type="RefSeq" id="WP_229122911.1">
    <property type="nucleotide sequence ID" value="NZ_CP064791.1"/>
</dbReference>
<evidence type="ECO:0000259" key="2">
    <source>
        <dbReference type="Pfam" id="PF00535"/>
    </source>
</evidence>
<dbReference type="Gene3D" id="3.90.550.10">
    <property type="entry name" value="Spore Coat Polysaccharide Biosynthesis Protein SpsA, Chain A"/>
    <property type="match status" value="1"/>
</dbReference>
<dbReference type="AlphaFoldDB" id="A0A897NVT2"/>
<feature type="domain" description="Glycosyltransferase 2-like" evidence="2">
    <location>
        <begin position="8"/>
        <end position="122"/>
    </location>
</feature>
<dbReference type="EMBL" id="CP064791">
    <property type="protein sequence ID" value="QSG14863.1"/>
    <property type="molecule type" value="Genomic_DNA"/>
</dbReference>
<evidence type="ECO:0000313" key="4">
    <source>
        <dbReference type="Proteomes" id="UP000663292"/>
    </source>
</evidence>
<evidence type="ECO:0000256" key="1">
    <source>
        <dbReference type="SAM" id="MobiDB-lite"/>
    </source>
</evidence>
<sequence>MSRTVGLVVPAYEPDVDRLRGYLESIRETGVTDEIHVELDDPTASTPEIGVADSINRVSERRGKGAAIAAGFDTLSTDVLAFADADGATDAPSLVDVIEPVRDGSVGLAVGSRRHPDATITSHQTVIRRRLGDVFAWLARRLLAVPLYDYQCGAKAVGADQWDEIRTHMHESGFAWDLEFVAVADALGYDIREVPITWDDSSDSTVDPIRTPIEMAIAMGRIRRHVKPLQHHQSGSQTATSSESESSTPVGDK</sequence>
<protein>
    <submittedName>
        <fullName evidence="3">Glycosyl transferase family 2</fullName>
    </submittedName>
</protein>
<dbReference type="InterPro" id="IPR001173">
    <property type="entry name" value="Glyco_trans_2-like"/>
</dbReference>
<dbReference type="GeneID" id="68857971"/>
<dbReference type="Proteomes" id="UP000663292">
    <property type="component" value="Chromosome"/>
</dbReference>
<dbReference type="PANTHER" id="PTHR10859:SF91">
    <property type="entry name" value="DOLICHYL-PHOSPHATE BETA-GLUCOSYLTRANSFERASE"/>
    <property type="match status" value="1"/>
</dbReference>
<dbReference type="PANTHER" id="PTHR10859">
    <property type="entry name" value="GLYCOSYL TRANSFERASE"/>
    <property type="match status" value="1"/>
</dbReference>
<feature type="region of interest" description="Disordered" evidence="1">
    <location>
        <begin position="228"/>
        <end position="253"/>
    </location>
</feature>
<feature type="compositionally biased region" description="Low complexity" evidence="1">
    <location>
        <begin position="233"/>
        <end position="253"/>
    </location>
</feature>
<dbReference type="GO" id="GO:0006487">
    <property type="term" value="P:protein N-linked glycosylation"/>
    <property type="evidence" value="ECO:0007669"/>
    <property type="project" value="TreeGrafter"/>
</dbReference>
<keyword evidence="4" id="KW-1185">Reference proteome</keyword>